<feature type="domain" description="MATH" evidence="1">
    <location>
        <begin position="219"/>
        <end position="352"/>
    </location>
</feature>
<organism evidence="2 3">
    <name type="scientific">Glossina brevipalpis</name>
    <dbReference type="NCBI Taxonomy" id="37001"/>
    <lineage>
        <taxon>Eukaryota</taxon>
        <taxon>Metazoa</taxon>
        <taxon>Ecdysozoa</taxon>
        <taxon>Arthropoda</taxon>
        <taxon>Hexapoda</taxon>
        <taxon>Insecta</taxon>
        <taxon>Pterygota</taxon>
        <taxon>Neoptera</taxon>
        <taxon>Endopterygota</taxon>
        <taxon>Diptera</taxon>
        <taxon>Brachycera</taxon>
        <taxon>Muscomorpha</taxon>
        <taxon>Hippoboscoidea</taxon>
        <taxon>Glossinidae</taxon>
        <taxon>Glossina</taxon>
    </lineage>
</organism>
<dbReference type="AlphaFoldDB" id="A0A1A9WBR3"/>
<sequence>MNNSKANLRKEYSFKKSSTNLWISMLLIVHVAVGTMTKTESKEQSENIQHIIKESNQIILNGTEHISQATEVQKAVCTVTAGEVKASAEAVTTKMLKGVCGSDEMKYAFSDLKNKLYNELEEIKVLLRSLKYKCGNEMIINQNRQNNNIDKNFVKMTTFKPDKFQTVINDLKSSGVSNRIRSKMKLLSTEETSSARGQSDLKQINKATKTDNDDFRVFTYYWKIEKFTKRLENENSAVMDSPIFTVGGKALCIRAHFHHLHRDFLYLQLIEVKSTLLSTSSITLDMGSIFKEIADENHFNFKHKISVLDQNHQGSKDLVSQEYSNLEAGFLIPNTALLESPYLKHDTLLIQIFLYL</sequence>
<evidence type="ECO:0000313" key="3">
    <source>
        <dbReference type="Proteomes" id="UP000091820"/>
    </source>
</evidence>
<evidence type="ECO:0000313" key="2">
    <source>
        <dbReference type="EnsemblMetazoa" id="GBRI013722-PA"/>
    </source>
</evidence>
<dbReference type="InterPro" id="IPR002083">
    <property type="entry name" value="MATH/TRAF_dom"/>
</dbReference>
<proteinExistence type="predicted"/>
<dbReference type="InterPro" id="IPR008974">
    <property type="entry name" value="TRAF-like"/>
</dbReference>
<name>A0A1A9WBR3_9MUSC</name>
<accession>A0A1A9WBR3</accession>
<dbReference type="STRING" id="37001.A0A1A9WBR3"/>
<evidence type="ECO:0000259" key="1">
    <source>
        <dbReference type="Pfam" id="PF22486"/>
    </source>
</evidence>
<dbReference type="Pfam" id="PF22486">
    <property type="entry name" value="MATH_2"/>
    <property type="match status" value="1"/>
</dbReference>
<dbReference type="Gene3D" id="2.60.210.10">
    <property type="entry name" value="Apoptosis, Tumor Necrosis Factor Receptor Associated Protein 2, Chain A"/>
    <property type="match status" value="1"/>
</dbReference>
<reference evidence="2" key="2">
    <citation type="submission" date="2020-05" db="UniProtKB">
        <authorList>
            <consortium name="EnsemblMetazoa"/>
        </authorList>
    </citation>
    <scope>IDENTIFICATION</scope>
    <source>
        <strain evidence="2">IAEA</strain>
    </source>
</reference>
<dbReference type="VEuPathDB" id="VectorBase:GBRI013722"/>
<dbReference type="SUPFAM" id="SSF49599">
    <property type="entry name" value="TRAF domain-like"/>
    <property type="match status" value="1"/>
</dbReference>
<dbReference type="Proteomes" id="UP000091820">
    <property type="component" value="Unassembled WGS sequence"/>
</dbReference>
<reference evidence="3" key="1">
    <citation type="submission" date="2014-03" db="EMBL/GenBank/DDBJ databases">
        <authorList>
            <person name="Aksoy S."/>
            <person name="Warren W."/>
            <person name="Wilson R.K."/>
        </authorList>
    </citation>
    <scope>NUCLEOTIDE SEQUENCE [LARGE SCALE GENOMIC DNA]</scope>
    <source>
        <strain evidence="3">IAEA</strain>
    </source>
</reference>
<protein>
    <recommendedName>
        <fullName evidence="1">MATH domain-containing protein</fullName>
    </recommendedName>
</protein>
<keyword evidence="3" id="KW-1185">Reference proteome</keyword>
<dbReference type="EnsemblMetazoa" id="GBRI013722-RA">
    <property type="protein sequence ID" value="GBRI013722-PA"/>
    <property type="gene ID" value="GBRI013722"/>
</dbReference>